<gene>
    <name evidence="2" type="ORF">ACD591_06965</name>
    <name evidence="1" type="ORF">FOE74_13015</name>
</gene>
<dbReference type="RefSeq" id="WP_149099051.1">
    <property type="nucleotide sequence ID" value="NZ_BMMG01000004.1"/>
</dbReference>
<reference evidence="1 3" key="1">
    <citation type="submission" date="2019-07" db="EMBL/GenBank/DDBJ databases">
        <authorList>
            <person name="Qu J.-H."/>
        </authorList>
    </citation>
    <scope>NUCLEOTIDE SEQUENCE [LARGE SCALE GENOMIC DNA]</scope>
    <source>
        <strain evidence="1 3">MDT1-10-3</strain>
    </source>
</reference>
<dbReference type="OrthoDB" id="6844513at2"/>
<evidence type="ECO:0000313" key="1">
    <source>
        <dbReference type="EMBL" id="KAA6433391.1"/>
    </source>
</evidence>
<reference evidence="1 3" key="2">
    <citation type="submission" date="2019-09" db="EMBL/GenBank/DDBJ databases">
        <title>A bacterium isolated from glacier soil.</title>
        <authorList>
            <person name="Liu Q."/>
        </authorList>
    </citation>
    <scope>NUCLEOTIDE SEQUENCE [LARGE SCALE GENOMIC DNA]</scope>
    <source>
        <strain evidence="1 3">MDT1-10-3</strain>
    </source>
</reference>
<evidence type="ECO:0000313" key="2">
    <source>
        <dbReference type="EMBL" id="MFA1771027.1"/>
    </source>
</evidence>
<sequence length="263" mass="30479">MTLLDLVLKVKINFKEGYIQPTNGGALRHNFEISPKEFLSFSKQDFKIDDKRGRVNALSNAKRAIDCQIDKIFWCFGMDPAKYPDAVNLFIKSSNNVSSRKDIKPQLMFLQAMGFAPASIIANTRNLRHKLEHYYKAPSYEQVSEAIDLAELFISATDSKLVRWDYIITDNENLENDGVKVKFDADNYLFKIYEYRKKGDSTLSTDREEDITFKNNQVEFFHLMKIATSLDYETDIQEALVDLLEFIKHPIPKQHIRIGTELM</sequence>
<keyword evidence="4" id="KW-1185">Reference proteome</keyword>
<dbReference type="EMBL" id="JBGOGF010000003">
    <property type="protein sequence ID" value="MFA1771027.1"/>
    <property type="molecule type" value="Genomic_DNA"/>
</dbReference>
<evidence type="ECO:0000313" key="4">
    <source>
        <dbReference type="Proteomes" id="UP001570846"/>
    </source>
</evidence>
<dbReference type="Proteomes" id="UP001570846">
    <property type="component" value="Unassembled WGS sequence"/>
</dbReference>
<accession>A0A5M8QE75</accession>
<dbReference type="EMBL" id="VKKZ01000021">
    <property type="protein sequence ID" value="KAA6433391.1"/>
    <property type="molecule type" value="Genomic_DNA"/>
</dbReference>
<proteinExistence type="predicted"/>
<name>A0A5M8QE75_9BACT</name>
<dbReference type="Proteomes" id="UP000323866">
    <property type="component" value="Unassembled WGS sequence"/>
</dbReference>
<comment type="caution">
    <text evidence="1">The sequence shown here is derived from an EMBL/GenBank/DDBJ whole genome shotgun (WGS) entry which is preliminary data.</text>
</comment>
<reference evidence="2 4" key="3">
    <citation type="submission" date="2024-08" db="EMBL/GenBank/DDBJ databases">
        <authorList>
            <person name="Wei W."/>
        </authorList>
    </citation>
    <scope>NUCLEOTIDE SEQUENCE [LARGE SCALE GENOMIC DNA]</scope>
    <source>
        <strain evidence="2 4">XU2</strain>
    </source>
</reference>
<organism evidence="1 3">
    <name type="scientific">Rufibacter glacialis</name>
    <dbReference type="NCBI Taxonomy" id="1259555"/>
    <lineage>
        <taxon>Bacteria</taxon>
        <taxon>Pseudomonadati</taxon>
        <taxon>Bacteroidota</taxon>
        <taxon>Cytophagia</taxon>
        <taxon>Cytophagales</taxon>
        <taxon>Hymenobacteraceae</taxon>
        <taxon>Rufibacter</taxon>
    </lineage>
</organism>
<dbReference type="AlphaFoldDB" id="A0A5M8QE75"/>
<evidence type="ECO:0000313" key="3">
    <source>
        <dbReference type="Proteomes" id="UP000323866"/>
    </source>
</evidence>
<protein>
    <submittedName>
        <fullName evidence="1">Uncharacterized protein</fullName>
    </submittedName>
</protein>